<evidence type="ECO:0000259" key="4">
    <source>
        <dbReference type="PROSITE" id="PS01124"/>
    </source>
</evidence>
<dbReference type="PANTHER" id="PTHR43280:SF2">
    <property type="entry name" value="HTH-TYPE TRANSCRIPTIONAL REGULATOR EXSA"/>
    <property type="match status" value="1"/>
</dbReference>
<dbReference type="Pfam" id="PF02311">
    <property type="entry name" value="AraC_binding"/>
    <property type="match status" value="1"/>
</dbReference>
<dbReference type="Gene3D" id="2.60.120.10">
    <property type="entry name" value="Jelly Rolls"/>
    <property type="match status" value="1"/>
</dbReference>
<dbReference type="InterPro" id="IPR018062">
    <property type="entry name" value="HTH_AraC-typ_CS"/>
</dbReference>
<dbReference type="PROSITE" id="PS00041">
    <property type="entry name" value="HTH_ARAC_FAMILY_1"/>
    <property type="match status" value="1"/>
</dbReference>
<dbReference type="AlphaFoldDB" id="G8QS58"/>
<organism evidence="5 6">
    <name type="scientific">Sphaerochaeta pleomorpha (strain ATCC BAA-1885 / DSM 22778 / Grapes)</name>
    <dbReference type="NCBI Taxonomy" id="158190"/>
    <lineage>
        <taxon>Bacteria</taxon>
        <taxon>Pseudomonadati</taxon>
        <taxon>Spirochaetota</taxon>
        <taxon>Spirochaetia</taxon>
        <taxon>Spirochaetales</taxon>
        <taxon>Sphaerochaetaceae</taxon>
        <taxon>Sphaerochaeta</taxon>
    </lineage>
</organism>
<keyword evidence="1" id="KW-0805">Transcription regulation</keyword>
<dbReference type="EMBL" id="CP003155">
    <property type="protein sequence ID" value="AEV28919.1"/>
    <property type="molecule type" value="Genomic_DNA"/>
</dbReference>
<keyword evidence="2 5" id="KW-0238">DNA-binding</keyword>
<dbReference type="SMART" id="SM00342">
    <property type="entry name" value="HTH_ARAC"/>
    <property type="match status" value="1"/>
</dbReference>
<dbReference type="KEGG" id="sgp:SpiGrapes_1096"/>
<evidence type="ECO:0000256" key="2">
    <source>
        <dbReference type="ARBA" id="ARBA00023125"/>
    </source>
</evidence>
<dbReference type="STRING" id="158190.SpiGrapes_1096"/>
<dbReference type="GO" id="GO:0003700">
    <property type="term" value="F:DNA-binding transcription factor activity"/>
    <property type="evidence" value="ECO:0007669"/>
    <property type="project" value="InterPro"/>
</dbReference>
<dbReference type="Gene3D" id="1.10.10.60">
    <property type="entry name" value="Homeodomain-like"/>
    <property type="match status" value="2"/>
</dbReference>
<protein>
    <submittedName>
        <fullName evidence="5">Transcriptional regulator containing an amidase domain and an AraC-type DNA-binding HTH domain</fullName>
    </submittedName>
</protein>
<dbReference type="Proteomes" id="UP000005632">
    <property type="component" value="Chromosome"/>
</dbReference>
<gene>
    <name evidence="5" type="ordered locus">SpiGrapes_1096</name>
</gene>
<evidence type="ECO:0000313" key="5">
    <source>
        <dbReference type="EMBL" id="AEV28919.1"/>
    </source>
</evidence>
<dbReference type="Pfam" id="PF12833">
    <property type="entry name" value="HTH_18"/>
    <property type="match status" value="1"/>
</dbReference>
<keyword evidence="3" id="KW-0804">Transcription</keyword>
<accession>G8QS58</accession>
<evidence type="ECO:0000256" key="1">
    <source>
        <dbReference type="ARBA" id="ARBA00023015"/>
    </source>
</evidence>
<keyword evidence="6" id="KW-1185">Reference proteome</keyword>
<feature type="domain" description="HTH araC/xylS-type" evidence="4">
    <location>
        <begin position="158"/>
        <end position="256"/>
    </location>
</feature>
<dbReference type="GO" id="GO:0043565">
    <property type="term" value="F:sequence-specific DNA binding"/>
    <property type="evidence" value="ECO:0007669"/>
    <property type="project" value="InterPro"/>
</dbReference>
<dbReference type="HOGENOM" id="CLU_000445_88_6_12"/>
<evidence type="ECO:0000256" key="3">
    <source>
        <dbReference type="ARBA" id="ARBA00023163"/>
    </source>
</evidence>
<evidence type="ECO:0000313" key="6">
    <source>
        <dbReference type="Proteomes" id="UP000005632"/>
    </source>
</evidence>
<dbReference type="InterPro" id="IPR018060">
    <property type="entry name" value="HTH_AraC"/>
</dbReference>
<name>G8QS58_SPHPG</name>
<dbReference type="PROSITE" id="PS01124">
    <property type="entry name" value="HTH_ARAC_FAMILY_2"/>
    <property type="match status" value="1"/>
</dbReference>
<dbReference type="InterPro" id="IPR014710">
    <property type="entry name" value="RmlC-like_jellyroll"/>
</dbReference>
<dbReference type="SUPFAM" id="SSF46689">
    <property type="entry name" value="Homeodomain-like"/>
    <property type="match status" value="2"/>
</dbReference>
<dbReference type="InterPro" id="IPR003313">
    <property type="entry name" value="AraC-bd"/>
</dbReference>
<reference evidence="5 6" key="1">
    <citation type="submission" date="2011-11" db="EMBL/GenBank/DDBJ databases">
        <title>Complete sequence of Spirochaeta sp. grapes.</title>
        <authorList>
            <consortium name="US DOE Joint Genome Institute"/>
            <person name="Lucas S."/>
            <person name="Han J."/>
            <person name="Lapidus A."/>
            <person name="Cheng J.-F."/>
            <person name="Goodwin L."/>
            <person name="Pitluck S."/>
            <person name="Peters L."/>
            <person name="Ovchinnikova G."/>
            <person name="Munk A.C."/>
            <person name="Detter J.C."/>
            <person name="Han C."/>
            <person name="Tapia R."/>
            <person name="Land M."/>
            <person name="Hauser L."/>
            <person name="Kyrpides N."/>
            <person name="Ivanova N."/>
            <person name="Pagani I."/>
            <person name="Ritalahtilisa K."/>
            <person name="Loeffler F."/>
            <person name="Woyke T."/>
        </authorList>
    </citation>
    <scope>NUCLEOTIDE SEQUENCE [LARGE SCALE GENOMIC DNA]</scope>
    <source>
        <strain evidence="6">ATCC BAA-1885 / DSM 22778 / Grapes</strain>
    </source>
</reference>
<sequence length="263" mass="30416">MEMLDAVFVYQMHEIKELLWHQRVHSHEYGQFELHYFVSGYGTFSNGPKRYAIFPGALFITGGETLHSIEADVQESLTYYATLIQSPEEILLVSRLQEKNPLNIGTKWRFFFEEVRDKGLSPNSELRLSACHQILGLLYNLLAGTASEDPVEENVCLEKAIRYMQRHVFDKLTLEQIAGHVQLDASYFIRLFKKRMNTTPMKYYTNLQLEAARSLLACSNLSIKEIAAKLQFCSEFHFSKRFKQSTGLSPSMYRKTHLQLLGN</sequence>
<dbReference type="PANTHER" id="PTHR43280">
    <property type="entry name" value="ARAC-FAMILY TRANSCRIPTIONAL REGULATOR"/>
    <property type="match status" value="1"/>
</dbReference>
<proteinExistence type="predicted"/>
<dbReference type="RefSeq" id="WP_014269768.1">
    <property type="nucleotide sequence ID" value="NC_016633.1"/>
</dbReference>
<dbReference type="eggNOG" id="COG4977">
    <property type="taxonomic scope" value="Bacteria"/>
</dbReference>
<dbReference type="OrthoDB" id="328780at2"/>
<dbReference type="InterPro" id="IPR037923">
    <property type="entry name" value="HTH-like"/>
</dbReference>
<dbReference type="SUPFAM" id="SSF51215">
    <property type="entry name" value="Regulatory protein AraC"/>
    <property type="match status" value="1"/>
</dbReference>
<dbReference type="InterPro" id="IPR009057">
    <property type="entry name" value="Homeodomain-like_sf"/>
</dbReference>